<gene>
    <name evidence="7" type="ORF">EHS25_009550</name>
</gene>
<dbReference type="PANTHER" id="PTHR48083:SF28">
    <property type="entry name" value="ACYL-COA DEHYDROGENASE FAMILY PROTEIN (AFU_ORTHOLOGUE AFUA_6G10880)-RELATED"/>
    <property type="match status" value="1"/>
</dbReference>
<dbReference type="InterPro" id="IPR036400">
    <property type="entry name" value="Cyt_B5-like_heme/steroid_sf"/>
</dbReference>
<dbReference type="Pfam" id="PF02770">
    <property type="entry name" value="Acyl-CoA_dh_M"/>
    <property type="match status" value="1"/>
</dbReference>
<dbReference type="GO" id="GO:0033539">
    <property type="term" value="P:fatty acid beta-oxidation using acyl-CoA dehydrogenase"/>
    <property type="evidence" value="ECO:0007669"/>
    <property type="project" value="TreeGrafter"/>
</dbReference>
<keyword evidence="8" id="KW-1185">Reference proteome</keyword>
<dbReference type="GO" id="GO:0050660">
    <property type="term" value="F:flavin adenine dinucleotide binding"/>
    <property type="evidence" value="ECO:0007669"/>
    <property type="project" value="InterPro"/>
</dbReference>
<comment type="caution">
    <text evidence="7">The sequence shown here is derived from an EMBL/GenBank/DDBJ whole genome shotgun (WGS) entry which is preliminary data.</text>
</comment>
<dbReference type="PROSITE" id="PS50255">
    <property type="entry name" value="CYTOCHROME_B5_2"/>
    <property type="match status" value="1"/>
</dbReference>
<dbReference type="Pfam" id="PF00173">
    <property type="entry name" value="Cyt-b5"/>
    <property type="match status" value="1"/>
</dbReference>
<keyword evidence="4" id="KW-0274">FAD</keyword>
<evidence type="ECO:0000256" key="5">
    <source>
        <dbReference type="ARBA" id="ARBA00023002"/>
    </source>
</evidence>
<dbReference type="Gene3D" id="3.10.120.10">
    <property type="entry name" value="Cytochrome b5-like heme/steroid binding domain"/>
    <property type="match status" value="1"/>
</dbReference>
<keyword evidence="3" id="KW-0285">Flavoprotein</keyword>
<evidence type="ECO:0000313" key="7">
    <source>
        <dbReference type="EMBL" id="RSH91251.1"/>
    </source>
</evidence>
<dbReference type="InterPro" id="IPR037069">
    <property type="entry name" value="AcylCoA_DH/ox_N_sf"/>
</dbReference>
<evidence type="ECO:0000313" key="8">
    <source>
        <dbReference type="Proteomes" id="UP000279259"/>
    </source>
</evidence>
<evidence type="ECO:0000256" key="3">
    <source>
        <dbReference type="ARBA" id="ARBA00022630"/>
    </source>
</evidence>
<evidence type="ECO:0000259" key="6">
    <source>
        <dbReference type="PROSITE" id="PS50255"/>
    </source>
</evidence>
<dbReference type="InterPro" id="IPR006091">
    <property type="entry name" value="Acyl-CoA_Oxase/DH_mid-dom"/>
</dbReference>
<keyword evidence="5" id="KW-0560">Oxidoreductase</keyword>
<dbReference type="SMART" id="SM01117">
    <property type="entry name" value="Cyt-b5"/>
    <property type="match status" value="1"/>
</dbReference>
<name>A0A427YJK0_9TREE</name>
<reference evidence="7 8" key="1">
    <citation type="submission" date="2018-11" db="EMBL/GenBank/DDBJ databases">
        <title>Genome sequence of Saitozyma podzolica DSM 27192.</title>
        <authorList>
            <person name="Aliyu H."/>
            <person name="Gorte O."/>
            <person name="Ochsenreither K."/>
        </authorList>
    </citation>
    <scope>NUCLEOTIDE SEQUENCE [LARGE SCALE GENOMIC DNA]</scope>
    <source>
        <strain evidence="7 8">DSM 27192</strain>
    </source>
</reference>
<sequence>MSAQETNLKPLTKDEVAKHNKQGDLWIIIDSFVYDLSKFGAMHPGGLGVLLDEEVAGQDATTVFYGLHRSEVLQKPQYARLRIGQIEGEKPRIITPQPGSISKVPYGEPTWLTPEFKSPYYKDSHRALQKVMRKFVDEVITPDAHACEESGKRASKEVLEAMAKVNLNRMRLGPGKHLHGHELFGGVVKGEEFDYFHELVINQEIARMGARGYGDGLNAGMVIGLPPVMNFGQEPLRSKVLDEVFSGQKGVLKGVFCGVMSVLTPPEQIISLAISEAFAGSDVAGLRTTATKSEDGKTWTINGTKKWISGGMHSDYFTVGARTDGGLTVFLVPRGEGVETKQIKTSYSTAAGTAYITFDNVKVPAENMLGPEDGGLLVILSNFNHERWVMCCASARSSRMVVEECLKWASQRFVFGKPLLAQAVIRQKFAHMIAKIEAIQAWLESVTYQMCNMSYKEQSRNLAGQIAFLKMQSTRFAGEIADDAVNIFGGRGITKTGMGRLIEQFQRTQKFDAILGGAEEVLGDLGVRQAMRKMPKDVRL</sequence>
<dbReference type="AlphaFoldDB" id="A0A427YJK0"/>
<dbReference type="Gene3D" id="2.40.110.10">
    <property type="entry name" value="Butyryl-CoA Dehydrogenase, subunit A, domain 2"/>
    <property type="match status" value="1"/>
</dbReference>
<dbReference type="Gene3D" id="1.10.540.10">
    <property type="entry name" value="Acyl-CoA dehydrogenase/oxidase, N-terminal domain"/>
    <property type="match status" value="1"/>
</dbReference>
<dbReference type="SUPFAM" id="SSF56645">
    <property type="entry name" value="Acyl-CoA dehydrogenase NM domain-like"/>
    <property type="match status" value="1"/>
</dbReference>
<proteinExistence type="inferred from homology"/>
<dbReference type="Gene3D" id="1.20.140.10">
    <property type="entry name" value="Butyryl-CoA Dehydrogenase, subunit A, domain 3"/>
    <property type="match status" value="1"/>
</dbReference>
<dbReference type="InterPro" id="IPR009100">
    <property type="entry name" value="AcylCoA_DH/oxidase_NM_dom_sf"/>
</dbReference>
<dbReference type="InterPro" id="IPR009075">
    <property type="entry name" value="AcylCo_DH/oxidase_C"/>
</dbReference>
<evidence type="ECO:0000256" key="1">
    <source>
        <dbReference type="ARBA" id="ARBA00001974"/>
    </source>
</evidence>
<dbReference type="InterPro" id="IPR050741">
    <property type="entry name" value="Acyl-CoA_dehydrogenase"/>
</dbReference>
<dbReference type="Pfam" id="PF02771">
    <property type="entry name" value="Acyl-CoA_dh_N"/>
    <property type="match status" value="1"/>
</dbReference>
<accession>A0A427YJK0</accession>
<protein>
    <recommendedName>
        <fullName evidence="6">Cytochrome b5 heme-binding domain-containing protein</fullName>
    </recommendedName>
</protein>
<organism evidence="7 8">
    <name type="scientific">Saitozyma podzolica</name>
    <dbReference type="NCBI Taxonomy" id="1890683"/>
    <lineage>
        <taxon>Eukaryota</taxon>
        <taxon>Fungi</taxon>
        <taxon>Dikarya</taxon>
        <taxon>Basidiomycota</taxon>
        <taxon>Agaricomycotina</taxon>
        <taxon>Tremellomycetes</taxon>
        <taxon>Tremellales</taxon>
        <taxon>Trimorphomycetaceae</taxon>
        <taxon>Saitozyma</taxon>
    </lineage>
</organism>
<dbReference type="GO" id="GO:0005737">
    <property type="term" value="C:cytoplasm"/>
    <property type="evidence" value="ECO:0007669"/>
    <property type="project" value="TreeGrafter"/>
</dbReference>
<evidence type="ECO:0000256" key="2">
    <source>
        <dbReference type="ARBA" id="ARBA00009347"/>
    </source>
</evidence>
<dbReference type="PANTHER" id="PTHR48083">
    <property type="entry name" value="MEDIUM-CHAIN SPECIFIC ACYL-COA DEHYDROGENASE, MITOCHONDRIAL-RELATED"/>
    <property type="match status" value="1"/>
</dbReference>
<dbReference type="Proteomes" id="UP000279259">
    <property type="component" value="Unassembled WGS sequence"/>
</dbReference>
<dbReference type="PROSITE" id="PS00072">
    <property type="entry name" value="ACYL_COA_DH_1"/>
    <property type="match status" value="1"/>
</dbReference>
<dbReference type="OrthoDB" id="2588832at2759"/>
<dbReference type="InterPro" id="IPR006089">
    <property type="entry name" value="Acyl-CoA_DH_CS"/>
</dbReference>
<dbReference type="Pfam" id="PF00441">
    <property type="entry name" value="Acyl-CoA_dh_1"/>
    <property type="match status" value="1"/>
</dbReference>
<comment type="similarity">
    <text evidence="2">Belongs to the acyl-CoA dehydrogenase family.</text>
</comment>
<dbReference type="InterPro" id="IPR001199">
    <property type="entry name" value="Cyt_B5-like_heme/steroid-bd"/>
</dbReference>
<dbReference type="InterPro" id="IPR036250">
    <property type="entry name" value="AcylCo_DH-like_C"/>
</dbReference>
<dbReference type="InterPro" id="IPR013786">
    <property type="entry name" value="AcylCoA_DH/ox_N"/>
</dbReference>
<evidence type="ECO:0000256" key="4">
    <source>
        <dbReference type="ARBA" id="ARBA00022827"/>
    </source>
</evidence>
<dbReference type="GO" id="GO:0003995">
    <property type="term" value="F:acyl-CoA dehydrogenase activity"/>
    <property type="evidence" value="ECO:0007669"/>
    <property type="project" value="InterPro"/>
</dbReference>
<dbReference type="SUPFAM" id="SSF47203">
    <property type="entry name" value="Acyl-CoA dehydrogenase C-terminal domain-like"/>
    <property type="match status" value="1"/>
</dbReference>
<dbReference type="InterPro" id="IPR046373">
    <property type="entry name" value="Acyl-CoA_Oxase/DH_mid-dom_sf"/>
</dbReference>
<dbReference type="SUPFAM" id="SSF55856">
    <property type="entry name" value="Cytochrome b5-like heme/steroid binding domain"/>
    <property type="match status" value="1"/>
</dbReference>
<dbReference type="EMBL" id="RSCD01000008">
    <property type="protein sequence ID" value="RSH91251.1"/>
    <property type="molecule type" value="Genomic_DNA"/>
</dbReference>
<dbReference type="STRING" id="1890683.A0A427YJK0"/>
<feature type="domain" description="Cytochrome b5 heme-binding" evidence="6">
    <location>
        <begin position="8"/>
        <end position="87"/>
    </location>
</feature>
<comment type="cofactor">
    <cofactor evidence="1">
        <name>FAD</name>
        <dbReference type="ChEBI" id="CHEBI:57692"/>
    </cofactor>
</comment>